<protein>
    <recommendedName>
        <fullName evidence="1">diguanylate cyclase</fullName>
        <ecNumber evidence="1">2.7.7.65</ecNumber>
    </recommendedName>
</protein>
<dbReference type="RefSeq" id="WP_179590174.1">
    <property type="nucleotide sequence ID" value="NZ_JACBYR010000003.1"/>
</dbReference>
<dbReference type="GO" id="GO:0052621">
    <property type="term" value="F:diguanylate cyclase activity"/>
    <property type="evidence" value="ECO:0007669"/>
    <property type="project" value="UniProtKB-EC"/>
</dbReference>
<organism evidence="5 6">
    <name type="scientific">Pigmentiphaga litoralis</name>
    <dbReference type="NCBI Taxonomy" id="516702"/>
    <lineage>
        <taxon>Bacteria</taxon>
        <taxon>Pseudomonadati</taxon>
        <taxon>Pseudomonadota</taxon>
        <taxon>Betaproteobacteria</taxon>
        <taxon>Burkholderiales</taxon>
        <taxon>Alcaligenaceae</taxon>
        <taxon>Pigmentiphaga</taxon>
    </lineage>
</organism>
<dbReference type="InterPro" id="IPR050469">
    <property type="entry name" value="Diguanylate_Cyclase"/>
</dbReference>
<name>A0A7Y9IZ95_9BURK</name>
<feature type="domain" description="GGDEF" evidence="4">
    <location>
        <begin position="123"/>
        <end position="255"/>
    </location>
</feature>
<dbReference type="Gene3D" id="3.30.70.270">
    <property type="match status" value="1"/>
</dbReference>
<dbReference type="InterPro" id="IPR029787">
    <property type="entry name" value="Nucleotide_cyclase"/>
</dbReference>
<proteinExistence type="predicted"/>
<dbReference type="InterPro" id="IPR000160">
    <property type="entry name" value="GGDEF_dom"/>
</dbReference>
<dbReference type="InterPro" id="IPR043128">
    <property type="entry name" value="Rev_trsase/Diguanyl_cyclase"/>
</dbReference>
<evidence type="ECO:0000256" key="2">
    <source>
        <dbReference type="ARBA" id="ARBA00034247"/>
    </source>
</evidence>
<dbReference type="SUPFAM" id="SSF55073">
    <property type="entry name" value="Nucleotide cyclase"/>
    <property type="match status" value="1"/>
</dbReference>
<dbReference type="SMART" id="SM00267">
    <property type="entry name" value="GGDEF"/>
    <property type="match status" value="1"/>
</dbReference>
<dbReference type="Proteomes" id="UP000542125">
    <property type="component" value="Unassembled WGS sequence"/>
</dbReference>
<comment type="catalytic activity">
    <reaction evidence="2">
        <text>2 GTP = 3',3'-c-di-GMP + 2 diphosphate</text>
        <dbReference type="Rhea" id="RHEA:24898"/>
        <dbReference type="ChEBI" id="CHEBI:33019"/>
        <dbReference type="ChEBI" id="CHEBI:37565"/>
        <dbReference type="ChEBI" id="CHEBI:58805"/>
        <dbReference type="EC" id="2.7.7.65"/>
    </reaction>
</comment>
<evidence type="ECO:0000256" key="1">
    <source>
        <dbReference type="ARBA" id="ARBA00012528"/>
    </source>
</evidence>
<dbReference type="Pfam" id="PF00990">
    <property type="entry name" value="GGDEF"/>
    <property type="match status" value="1"/>
</dbReference>
<dbReference type="EC" id="2.7.7.65" evidence="1"/>
<dbReference type="PANTHER" id="PTHR45138">
    <property type="entry name" value="REGULATORY COMPONENTS OF SENSORY TRANSDUCTION SYSTEM"/>
    <property type="match status" value="1"/>
</dbReference>
<keyword evidence="3" id="KW-1133">Transmembrane helix</keyword>
<dbReference type="PANTHER" id="PTHR45138:SF9">
    <property type="entry name" value="DIGUANYLATE CYCLASE DGCM-RELATED"/>
    <property type="match status" value="1"/>
</dbReference>
<keyword evidence="3" id="KW-0472">Membrane</keyword>
<accession>A0A7Y9IZ95</accession>
<keyword evidence="3" id="KW-0812">Transmembrane</keyword>
<gene>
    <name evidence="5" type="ORF">FHW18_005098</name>
</gene>
<dbReference type="NCBIfam" id="TIGR00254">
    <property type="entry name" value="GGDEF"/>
    <property type="match status" value="1"/>
</dbReference>
<dbReference type="CDD" id="cd01949">
    <property type="entry name" value="GGDEF"/>
    <property type="match status" value="1"/>
</dbReference>
<dbReference type="PROSITE" id="PS50887">
    <property type="entry name" value="GGDEF"/>
    <property type="match status" value="1"/>
</dbReference>
<evidence type="ECO:0000313" key="6">
    <source>
        <dbReference type="Proteomes" id="UP000542125"/>
    </source>
</evidence>
<evidence type="ECO:0000313" key="5">
    <source>
        <dbReference type="EMBL" id="NYE85779.1"/>
    </source>
</evidence>
<evidence type="ECO:0000256" key="3">
    <source>
        <dbReference type="SAM" id="Phobius"/>
    </source>
</evidence>
<feature type="transmembrane region" description="Helical" evidence="3">
    <location>
        <begin position="31"/>
        <end position="55"/>
    </location>
</feature>
<dbReference type="EMBL" id="JACBYR010000003">
    <property type="protein sequence ID" value="NYE85779.1"/>
    <property type="molecule type" value="Genomic_DNA"/>
</dbReference>
<keyword evidence="6" id="KW-1185">Reference proteome</keyword>
<sequence>MLHGLEGQENQERWRVRGEVRTLRQVRLRTLLGTLGIVVIADLVDLIANLIFAPWQIVRSAIQTTLISGPLAGYVIYTHARANLRLYEMKTYLALLSTTDPLTGLLNRRAFFDRARAVAESRQPHMLVLVDVDRFKTVNDRFGHPAGDAVIQRVSRLMQAHFHANAPLARIGGEEFSAMLLTGTLDEVRASADAFCTAVATEPFEAAGGVFQVTVSVGMAPFAPDRTADEVYALADVQLYRAKQDGGNRVVWEGRQVAPIRVASIQQAC</sequence>
<reference evidence="5 6" key="1">
    <citation type="submission" date="2020-07" db="EMBL/GenBank/DDBJ databases">
        <title>Genomic Encyclopedia of Type Strains, Phase IV (KMG-V): Genome sequencing to study the core and pangenomes of soil and plant-associated prokaryotes.</title>
        <authorList>
            <person name="Whitman W."/>
        </authorList>
    </citation>
    <scope>NUCLEOTIDE SEQUENCE [LARGE SCALE GENOMIC DNA]</scope>
    <source>
        <strain evidence="5 6">SAS40</strain>
    </source>
</reference>
<evidence type="ECO:0000259" key="4">
    <source>
        <dbReference type="PROSITE" id="PS50887"/>
    </source>
</evidence>
<comment type="caution">
    <text evidence="5">The sequence shown here is derived from an EMBL/GenBank/DDBJ whole genome shotgun (WGS) entry which is preliminary data.</text>
</comment>
<dbReference type="AlphaFoldDB" id="A0A7Y9IZ95"/>